<comment type="similarity">
    <text evidence="2 9">Belongs to the MIP/aquaporin (TC 1.A.8) family.</text>
</comment>
<evidence type="ECO:0000256" key="2">
    <source>
        <dbReference type="ARBA" id="ARBA00006175"/>
    </source>
</evidence>
<dbReference type="Pfam" id="PF00230">
    <property type="entry name" value="MIP"/>
    <property type="match status" value="1"/>
</dbReference>
<dbReference type="SUPFAM" id="SSF81338">
    <property type="entry name" value="Aquaporin-like"/>
    <property type="match status" value="1"/>
</dbReference>
<dbReference type="PROSITE" id="PS00221">
    <property type="entry name" value="MIP"/>
    <property type="match status" value="1"/>
</dbReference>
<keyword evidence="6 10" id="KW-1133">Transmembrane helix</keyword>
<evidence type="ECO:0000256" key="8">
    <source>
        <dbReference type="ARBA" id="ARBA00034651"/>
    </source>
</evidence>
<dbReference type="InterPro" id="IPR050363">
    <property type="entry name" value="MIP/Aquaporin"/>
</dbReference>
<organism evidence="11 12">
    <name type="scientific">Pseudozyma flocculosa</name>
    <dbReference type="NCBI Taxonomy" id="84751"/>
    <lineage>
        <taxon>Eukaryota</taxon>
        <taxon>Fungi</taxon>
        <taxon>Dikarya</taxon>
        <taxon>Basidiomycota</taxon>
        <taxon>Ustilaginomycotina</taxon>
        <taxon>Ustilaginomycetes</taxon>
        <taxon>Ustilaginales</taxon>
        <taxon>Ustilaginaceae</taxon>
        <taxon>Pseudozyma</taxon>
    </lineage>
</organism>
<dbReference type="GO" id="GO:0015254">
    <property type="term" value="F:glycerol channel activity"/>
    <property type="evidence" value="ECO:0007669"/>
    <property type="project" value="TreeGrafter"/>
</dbReference>
<dbReference type="PRINTS" id="PR00783">
    <property type="entry name" value="MINTRINSICP"/>
</dbReference>
<gene>
    <name evidence="11" type="ORF">PSFLO_00483</name>
</gene>
<evidence type="ECO:0000256" key="3">
    <source>
        <dbReference type="ARBA" id="ARBA00022448"/>
    </source>
</evidence>
<keyword evidence="12" id="KW-1185">Reference proteome</keyword>
<dbReference type="Proteomes" id="UP000323386">
    <property type="component" value="Unassembled WGS sequence"/>
</dbReference>
<dbReference type="Gene3D" id="1.20.1080.10">
    <property type="entry name" value="Glycerol uptake facilitator protein"/>
    <property type="match status" value="1"/>
</dbReference>
<dbReference type="GO" id="GO:0005886">
    <property type="term" value="C:plasma membrane"/>
    <property type="evidence" value="ECO:0007669"/>
    <property type="project" value="TreeGrafter"/>
</dbReference>
<keyword evidence="4 9" id="KW-0812">Transmembrane</keyword>
<evidence type="ECO:0000256" key="4">
    <source>
        <dbReference type="ARBA" id="ARBA00022692"/>
    </source>
</evidence>
<evidence type="ECO:0000256" key="10">
    <source>
        <dbReference type="SAM" id="Phobius"/>
    </source>
</evidence>
<accession>A0A5C3ESK0</accession>
<evidence type="ECO:0000256" key="1">
    <source>
        <dbReference type="ARBA" id="ARBA00004141"/>
    </source>
</evidence>
<dbReference type="CDD" id="cd00333">
    <property type="entry name" value="MIP"/>
    <property type="match status" value="1"/>
</dbReference>
<name>A0A5C3ESK0_9BASI</name>
<evidence type="ECO:0000313" key="12">
    <source>
        <dbReference type="Proteomes" id="UP000323386"/>
    </source>
</evidence>
<feature type="transmembrane region" description="Helical" evidence="10">
    <location>
        <begin position="170"/>
        <end position="191"/>
    </location>
</feature>
<keyword evidence="3 9" id="KW-0813">Transport</keyword>
<evidence type="ECO:0000256" key="5">
    <source>
        <dbReference type="ARBA" id="ARBA00022737"/>
    </source>
</evidence>
<comment type="subcellular location">
    <subcellularLocation>
        <location evidence="1">Membrane</location>
        <topology evidence="1">Multi-pass membrane protein</topology>
    </subcellularLocation>
</comment>
<sequence length="292" mass="31095">MPDVEEPPLRPEDAVHLLPLEVGPRTYVDIFRAAIREEVAEFLGTAMILLFGAGVQCQVQLYGAGNYATCCLGWAAGVAVGAYIAGPTSGGHINPAVTISLALFRRFPKNKVPKYILAQVLGAMFGACTIYFIYRDTIVILDPNSTSPLFGSNSAAGSFVTHPASSISGFTAWVCEFGATAILVGAIFALTDARNPTGFSVPLGLFILILGIGASFGAQTGYAINPARDFGPRIALTLLGYGGEIWTHDAVYWLRVPWFACLSGGVFGGFVYDFLLNTTDQTVFNNPHIELA</sequence>
<evidence type="ECO:0000256" key="7">
    <source>
        <dbReference type="ARBA" id="ARBA00023136"/>
    </source>
</evidence>
<dbReference type="AlphaFoldDB" id="A0A5C3ESK0"/>
<feature type="transmembrane region" description="Helical" evidence="10">
    <location>
        <begin position="115"/>
        <end position="134"/>
    </location>
</feature>
<dbReference type="GO" id="GO:0015250">
    <property type="term" value="F:water channel activity"/>
    <property type="evidence" value="ECO:0007669"/>
    <property type="project" value="TreeGrafter"/>
</dbReference>
<evidence type="ECO:0000256" key="9">
    <source>
        <dbReference type="RuleBase" id="RU000477"/>
    </source>
</evidence>
<dbReference type="PANTHER" id="PTHR43829">
    <property type="entry name" value="AQUAPORIN OR AQUAGLYCEROPORIN RELATED"/>
    <property type="match status" value="1"/>
</dbReference>
<keyword evidence="5" id="KW-0677">Repeat</keyword>
<feature type="transmembrane region" description="Helical" evidence="10">
    <location>
        <begin position="203"/>
        <end position="224"/>
    </location>
</feature>
<dbReference type="InterPro" id="IPR022357">
    <property type="entry name" value="MIP_CS"/>
</dbReference>
<dbReference type="OrthoDB" id="3222at2759"/>
<comment type="catalytic activity">
    <reaction evidence="8">
        <text>H2O(in) = H2O(out)</text>
        <dbReference type="Rhea" id="RHEA:29667"/>
        <dbReference type="ChEBI" id="CHEBI:15377"/>
    </reaction>
</comment>
<reference evidence="11 12" key="1">
    <citation type="submission" date="2018-03" db="EMBL/GenBank/DDBJ databases">
        <authorList>
            <person name="Guldener U."/>
        </authorList>
    </citation>
    <scope>NUCLEOTIDE SEQUENCE [LARGE SCALE GENOMIC DNA]</scope>
    <source>
        <strain evidence="11 12">DAOM196992</strain>
    </source>
</reference>
<keyword evidence="7 10" id="KW-0472">Membrane</keyword>
<dbReference type="InterPro" id="IPR000425">
    <property type="entry name" value="MIP"/>
</dbReference>
<dbReference type="EMBL" id="OOIP01000001">
    <property type="protein sequence ID" value="SPO35012.1"/>
    <property type="molecule type" value="Genomic_DNA"/>
</dbReference>
<evidence type="ECO:0000313" key="11">
    <source>
        <dbReference type="EMBL" id="SPO35012.1"/>
    </source>
</evidence>
<dbReference type="NCBIfam" id="TIGR00861">
    <property type="entry name" value="MIP"/>
    <property type="match status" value="1"/>
</dbReference>
<feature type="transmembrane region" description="Helical" evidence="10">
    <location>
        <begin position="256"/>
        <end position="275"/>
    </location>
</feature>
<proteinExistence type="inferred from homology"/>
<dbReference type="InterPro" id="IPR023271">
    <property type="entry name" value="Aquaporin-like"/>
</dbReference>
<protein>
    <submittedName>
        <fullName evidence="11">Related to Aquaporin 3</fullName>
    </submittedName>
</protein>
<evidence type="ECO:0000256" key="6">
    <source>
        <dbReference type="ARBA" id="ARBA00022989"/>
    </source>
</evidence>
<dbReference type="PANTHER" id="PTHR43829:SF9">
    <property type="entry name" value="AQUAPORIN-9"/>
    <property type="match status" value="1"/>
</dbReference>